<dbReference type="EMBL" id="CAMXCT030001364">
    <property type="protein sequence ID" value="CAL4776699.1"/>
    <property type="molecule type" value="Genomic_DNA"/>
</dbReference>
<keyword evidence="2" id="KW-0472">Membrane</keyword>
<keyword evidence="1" id="KW-0175">Coiled coil</keyword>
<keyword evidence="2" id="KW-0812">Transmembrane</keyword>
<evidence type="ECO:0000256" key="1">
    <source>
        <dbReference type="SAM" id="Coils"/>
    </source>
</evidence>
<dbReference type="InterPro" id="IPR004147">
    <property type="entry name" value="ABC1_dom"/>
</dbReference>
<feature type="coiled-coil region" evidence="1">
    <location>
        <begin position="345"/>
        <end position="372"/>
    </location>
</feature>
<accession>A0A9P1CC05</accession>
<dbReference type="InterPro" id="IPR000719">
    <property type="entry name" value="Prot_kinase_dom"/>
</dbReference>
<dbReference type="PANTHER" id="PTHR45890:SF1">
    <property type="entry name" value="AARF DOMAIN CONTAINING KINASE 2"/>
    <property type="match status" value="1"/>
</dbReference>
<evidence type="ECO:0000313" key="4">
    <source>
        <dbReference type="EMBL" id="CAI3989387.1"/>
    </source>
</evidence>
<dbReference type="PANTHER" id="PTHR45890">
    <property type="entry name" value="AARF DOMAIN CONTAINING KINASE 2 (PREDICTED)"/>
    <property type="match status" value="1"/>
</dbReference>
<gene>
    <name evidence="4" type="ORF">C1SCF055_LOCUS16466</name>
</gene>
<evidence type="ECO:0000256" key="2">
    <source>
        <dbReference type="SAM" id="Phobius"/>
    </source>
</evidence>
<dbReference type="AlphaFoldDB" id="A0A9P1CC05"/>
<evidence type="ECO:0000313" key="6">
    <source>
        <dbReference type="EMBL" id="CAL4776699.1"/>
    </source>
</evidence>
<feature type="domain" description="Protein kinase" evidence="3">
    <location>
        <begin position="126"/>
        <end position="479"/>
    </location>
</feature>
<dbReference type="Pfam" id="PF03109">
    <property type="entry name" value="ABC1"/>
    <property type="match status" value="1"/>
</dbReference>
<comment type="caution">
    <text evidence="4">The sequence shown here is derived from an EMBL/GenBank/DDBJ whole genome shotgun (WGS) entry which is preliminary data.</text>
</comment>
<dbReference type="SUPFAM" id="SSF56112">
    <property type="entry name" value="Protein kinase-like (PK-like)"/>
    <property type="match status" value="1"/>
</dbReference>
<sequence length="479" mass="54150">MATMDLPVAAPSANASNASNAKPRRRRVWFLVIGLMLFFWILPTMRRFCYLSLVWTPALLWRSPGTVVFGLQWSGPVFIKLGQWLSTRRDIIPSDICDAMGELHEHVPASGAKRDVRHAVTQIPQLELGSLMGGGCVAQVYHGKFQGQEVAVKVRRSGIMKRLEMDLKLLHKAAWIIEHLRPQLRWMALNEALENFAFYMKQQVNLSQEAVYMKRFDANFKARKNIIVPQIYAHTESVLVMEVAAGDSLSNFIKQNHSKEKRLEVHGVLTDMMAKMALQDGFLHGDLHPGNLFIQLQGAQQKPLVTLIDTGISIQMTKQLRDFTKEAMGAAFRKDAFKLGSAVVRLHEKENLTNYAENVEQLKDDMGNLLLAGCFMVGEEIWSKRFATFEDYNGTKVSQYFDFLMSDLSSHKIRVAPDLWSIMTAFALIEGSISELGFGVNVLGSCVPYLMNHFNPLDWIRRKQTLAESDKNSEAAGRK</sequence>
<protein>
    <submittedName>
        <fullName evidence="6">ABC1 family protein, mitochondrial</fullName>
    </submittedName>
</protein>
<dbReference type="InterPro" id="IPR011009">
    <property type="entry name" value="Kinase-like_dom_sf"/>
</dbReference>
<name>A0A9P1CC05_9DINO</name>
<evidence type="ECO:0000313" key="5">
    <source>
        <dbReference type="EMBL" id="CAL1142762.1"/>
    </source>
</evidence>
<evidence type="ECO:0000259" key="3">
    <source>
        <dbReference type="PROSITE" id="PS50011"/>
    </source>
</evidence>
<keyword evidence="2" id="KW-1133">Transmembrane helix</keyword>
<dbReference type="GO" id="GO:0004672">
    <property type="term" value="F:protein kinase activity"/>
    <property type="evidence" value="ECO:0007669"/>
    <property type="project" value="InterPro"/>
</dbReference>
<keyword evidence="7" id="KW-1185">Reference proteome</keyword>
<dbReference type="EMBL" id="CAMXCT010001364">
    <property type="protein sequence ID" value="CAI3989387.1"/>
    <property type="molecule type" value="Genomic_DNA"/>
</dbReference>
<dbReference type="EMBL" id="CAMXCT020001364">
    <property type="protein sequence ID" value="CAL1142762.1"/>
    <property type="molecule type" value="Genomic_DNA"/>
</dbReference>
<dbReference type="PROSITE" id="PS50011">
    <property type="entry name" value="PROTEIN_KINASE_DOM"/>
    <property type="match status" value="1"/>
</dbReference>
<reference evidence="5" key="2">
    <citation type="submission" date="2024-04" db="EMBL/GenBank/DDBJ databases">
        <authorList>
            <person name="Chen Y."/>
            <person name="Shah S."/>
            <person name="Dougan E. K."/>
            <person name="Thang M."/>
            <person name="Chan C."/>
        </authorList>
    </citation>
    <scope>NUCLEOTIDE SEQUENCE [LARGE SCALE GENOMIC DNA]</scope>
</reference>
<reference evidence="4" key="1">
    <citation type="submission" date="2022-10" db="EMBL/GenBank/DDBJ databases">
        <authorList>
            <person name="Chen Y."/>
            <person name="Dougan E. K."/>
            <person name="Chan C."/>
            <person name="Rhodes N."/>
            <person name="Thang M."/>
        </authorList>
    </citation>
    <scope>NUCLEOTIDE SEQUENCE</scope>
</reference>
<feature type="transmembrane region" description="Helical" evidence="2">
    <location>
        <begin position="28"/>
        <end position="45"/>
    </location>
</feature>
<proteinExistence type="predicted"/>
<dbReference type="InterPro" id="IPR052402">
    <property type="entry name" value="ADCK_kinase"/>
</dbReference>
<dbReference type="Proteomes" id="UP001152797">
    <property type="component" value="Unassembled WGS sequence"/>
</dbReference>
<dbReference type="Gene3D" id="3.30.200.20">
    <property type="entry name" value="Phosphorylase Kinase, domain 1"/>
    <property type="match status" value="2"/>
</dbReference>
<evidence type="ECO:0000313" key="7">
    <source>
        <dbReference type="Proteomes" id="UP001152797"/>
    </source>
</evidence>
<organism evidence="4">
    <name type="scientific">Cladocopium goreaui</name>
    <dbReference type="NCBI Taxonomy" id="2562237"/>
    <lineage>
        <taxon>Eukaryota</taxon>
        <taxon>Sar</taxon>
        <taxon>Alveolata</taxon>
        <taxon>Dinophyceae</taxon>
        <taxon>Suessiales</taxon>
        <taxon>Symbiodiniaceae</taxon>
        <taxon>Cladocopium</taxon>
    </lineage>
</organism>
<dbReference type="GO" id="GO:0005524">
    <property type="term" value="F:ATP binding"/>
    <property type="evidence" value="ECO:0007669"/>
    <property type="project" value="InterPro"/>
</dbReference>
<dbReference type="OrthoDB" id="427480at2759"/>
<dbReference type="Gene3D" id="1.10.510.10">
    <property type="entry name" value="Transferase(Phosphotransferase) domain 1"/>
    <property type="match status" value="1"/>
</dbReference>